<evidence type="ECO:0000313" key="4">
    <source>
        <dbReference type="EMBL" id="MBA0683650.1"/>
    </source>
</evidence>
<dbReference type="InterPro" id="IPR000504">
    <property type="entry name" value="RRM_dom"/>
</dbReference>
<dbReference type="PANTHER" id="PTHR48025:SF1">
    <property type="entry name" value="RRM DOMAIN-CONTAINING PROTEIN"/>
    <property type="match status" value="1"/>
</dbReference>
<dbReference type="Gene3D" id="3.30.70.330">
    <property type="match status" value="1"/>
</dbReference>
<dbReference type="PROSITE" id="PS50102">
    <property type="entry name" value="RRM"/>
    <property type="match status" value="1"/>
</dbReference>
<dbReference type="AlphaFoldDB" id="A0A7J8X978"/>
<dbReference type="SMART" id="SM00360">
    <property type="entry name" value="RRM"/>
    <property type="match status" value="1"/>
</dbReference>
<evidence type="ECO:0000256" key="1">
    <source>
        <dbReference type="ARBA" id="ARBA00022884"/>
    </source>
</evidence>
<comment type="caution">
    <text evidence="4">The sequence shown here is derived from an EMBL/GenBank/DDBJ whole genome shotgun (WGS) entry which is preliminary data.</text>
</comment>
<protein>
    <recommendedName>
        <fullName evidence="3">RRM domain-containing protein</fullName>
    </recommendedName>
</protein>
<reference evidence="4 5" key="1">
    <citation type="journal article" date="2019" name="Genome Biol. Evol.">
        <title>Insights into the evolution of the New World diploid cottons (Gossypium, subgenus Houzingenia) based on genome sequencing.</title>
        <authorList>
            <person name="Grover C.E."/>
            <person name="Arick M.A. 2nd"/>
            <person name="Thrash A."/>
            <person name="Conover J.L."/>
            <person name="Sanders W.S."/>
            <person name="Peterson D.G."/>
            <person name="Frelichowski J.E."/>
            <person name="Scheffler J.A."/>
            <person name="Scheffler B.E."/>
            <person name="Wendel J.F."/>
        </authorList>
    </citation>
    <scope>NUCLEOTIDE SEQUENCE [LARGE SCALE GENOMIC DNA]</scope>
    <source>
        <strain evidence="4">185</strain>
        <tissue evidence="4">Leaf</tissue>
    </source>
</reference>
<proteinExistence type="predicted"/>
<dbReference type="InterPro" id="IPR012677">
    <property type="entry name" value="Nucleotide-bd_a/b_plait_sf"/>
</dbReference>
<dbReference type="Pfam" id="PF00076">
    <property type="entry name" value="RRM_1"/>
    <property type="match status" value="1"/>
</dbReference>
<dbReference type="EMBL" id="JABFAA010000006">
    <property type="protein sequence ID" value="MBA0683650.1"/>
    <property type="molecule type" value="Genomic_DNA"/>
</dbReference>
<evidence type="ECO:0000256" key="2">
    <source>
        <dbReference type="PROSITE-ProRule" id="PRU00176"/>
    </source>
</evidence>
<accession>A0A7J8X978</accession>
<dbReference type="PANTHER" id="PTHR48025">
    <property type="entry name" value="OS02G0815200 PROTEIN"/>
    <property type="match status" value="1"/>
</dbReference>
<organism evidence="4 5">
    <name type="scientific">Gossypium aridum</name>
    <name type="common">American cotton</name>
    <name type="synonym">Erioxylum aridum</name>
    <dbReference type="NCBI Taxonomy" id="34290"/>
    <lineage>
        <taxon>Eukaryota</taxon>
        <taxon>Viridiplantae</taxon>
        <taxon>Streptophyta</taxon>
        <taxon>Embryophyta</taxon>
        <taxon>Tracheophyta</taxon>
        <taxon>Spermatophyta</taxon>
        <taxon>Magnoliopsida</taxon>
        <taxon>eudicotyledons</taxon>
        <taxon>Gunneridae</taxon>
        <taxon>Pentapetalae</taxon>
        <taxon>rosids</taxon>
        <taxon>malvids</taxon>
        <taxon>Malvales</taxon>
        <taxon>Malvaceae</taxon>
        <taxon>Malvoideae</taxon>
        <taxon>Gossypium</taxon>
    </lineage>
</organism>
<sequence>MKPYVTLFIYNIAVTIHWKGLWTLFRYHGDVIDAFISAKKSKSLRKFGFVRFNKIVDAQKAINKLNRFVILGNRILVYLARLKGRKVWRKVSITGDSNRIWKIINKGW</sequence>
<evidence type="ECO:0000259" key="3">
    <source>
        <dbReference type="PROSITE" id="PS50102"/>
    </source>
</evidence>
<gene>
    <name evidence="4" type="ORF">Goari_025288</name>
</gene>
<evidence type="ECO:0000313" key="5">
    <source>
        <dbReference type="Proteomes" id="UP000593577"/>
    </source>
</evidence>
<dbReference type="Proteomes" id="UP000593577">
    <property type="component" value="Unassembled WGS sequence"/>
</dbReference>
<keyword evidence="5" id="KW-1185">Reference proteome</keyword>
<dbReference type="InterPro" id="IPR050502">
    <property type="entry name" value="Euk_RNA-bind_prot"/>
</dbReference>
<dbReference type="InterPro" id="IPR035979">
    <property type="entry name" value="RBD_domain_sf"/>
</dbReference>
<dbReference type="CDD" id="cd00590">
    <property type="entry name" value="RRM_SF"/>
    <property type="match status" value="1"/>
</dbReference>
<dbReference type="GO" id="GO:0005634">
    <property type="term" value="C:nucleus"/>
    <property type="evidence" value="ECO:0007669"/>
    <property type="project" value="TreeGrafter"/>
</dbReference>
<dbReference type="SUPFAM" id="SSF54928">
    <property type="entry name" value="RNA-binding domain, RBD"/>
    <property type="match status" value="1"/>
</dbReference>
<dbReference type="GO" id="GO:0003729">
    <property type="term" value="F:mRNA binding"/>
    <property type="evidence" value="ECO:0007669"/>
    <property type="project" value="TreeGrafter"/>
</dbReference>
<feature type="domain" description="RRM" evidence="3">
    <location>
        <begin position="5"/>
        <end position="82"/>
    </location>
</feature>
<keyword evidence="1 2" id="KW-0694">RNA-binding</keyword>
<name>A0A7J8X978_GOSAI</name>